<evidence type="ECO:0000256" key="1">
    <source>
        <dbReference type="ARBA" id="ARBA00004429"/>
    </source>
</evidence>
<accession>U2YDT2</accession>
<keyword evidence="5 8" id="KW-0812">Transmembrane</keyword>
<keyword evidence="2 8" id="KW-0813">Transport</keyword>
<dbReference type="PROSITE" id="PS50928">
    <property type="entry name" value="ABC_TM1"/>
    <property type="match status" value="1"/>
</dbReference>
<comment type="subcellular location">
    <subcellularLocation>
        <location evidence="1">Cell inner membrane</location>
        <topology evidence="1">Multi-pass membrane protein</topology>
    </subcellularLocation>
    <subcellularLocation>
        <location evidence="8">Cell membrane</location>
        <topology evidence="8">Multi-pass membrane protein</topology>
    </subcellularLocation>
</comment>
<evidence type="ECO:0000256" key="6">
    <source>
        <dbReference type="ARBA" id="ARBA00022989"/>
    </source>
</evidence>
<dbReference type="Proteomes" id="UP000016986">
    <property type="component" value="Unassembled WGS sequence"/>
</dbReference>
<feature type="transmembrane region" description="Helical" evidence="8">
    <location>
        <begin position="84"/>
        <end position="109"/>
    </location>
</feature>
<comment type="caution">
    <text evidence="10">The sequence shown here is derived from an EMBL/GenBank/DDBJ whole genome shotgun (WGS) entry which is preliminary data.</text>
</comment>
<evidence type="ECO:0000256" key="4">
    <source>
        <dbReference type="ARBA" id="ARBA00022519"/>
    </source>
</evidence>
<comment type="similarity">
    <text evidence="8">Belongs to the binding-protein-dependent transport system permease family.</text>
</comment>
<feature type="transmembrane region" description="Helical" evidence="8">
    <location>
        <begin position="158"/>
        <end position="182"/>
    </location>
</feature>
<dbReference type="Pfam" id="PF00528">
    <property type="entry name" value="BPD_transp_1"/>
    <property type="match status" value="1"/>
</dbReference>
<evidence type="ECO:0000256" key="3">
    <source>
        <dbReference type="ARBA" id="ARBA00022475"/>
    </source>
</evidence>
<feature type="transmembrane region" description="Helical" evidence="8">
    <location>
        <begin position="216"/>
        <end position="235"/>
    </location>
</feature>
<evidence type="ECO:0000256" key="7">
    <source>
        <dbReference type="ARBA" id="ARBA00023136"/>
    </source>
</evidence>
<dbReference type="GO" id="GO:0005886">
    <property type="term" value="C:plasma membrane"/>
    <property type="evidence" value="ECO:0007669"/>
    <property type="project" value="UniProtKB-SubCell"/>
</dbReference>
<keyword evidence="7 8" id="KW-0472">Membrane</keyword>
<evidence type="ECO:0000259" key="9">
    <source>
        <dbReference type="PROSITE" id="PS50928"/>
    </source>
</evidence>
<dbReference type="EMBL" id="BATA01000009">
    <property type="protein sequence ID" value="GAD51836.1"/>
    <property type="molecule type" value="Genomic_DNA"/>
</dbReference>
<evidence type="ECO:0000313" key="11">
    <source>
        <dbReference type="Proteomes" id="UP000016986"/>
    </source>
</evidence>
<name>U2YDT2_9EURY</name>
<protein>
    <submittedName>
        <fullName evidence="10">Spermidine Putrescine ABC transporter permease component potC</fullName>
    </submittedName>
</protein>
<dbReference type="CDD" id="cd06261">
    <property type="entry name" value="TM_PBP2"/>
    <property type="match status" value="1"/>
</dbReference>
<feature type="transmembrane region" description="Helical" evidence="8">
    <location>
        <begin position="188"/>
        <end position="209"/>
    </location>
</feature>
<dbReference type="InterPro" id="IPR000515">
    <property type="entry name" value="MetI-like"/>
</dbReference>
<keyword evidence="3" id="KW-1003">Cell membrane</keyword>
<reference evidence="10 11" key="1">
    <citation type="submission" date="2013-09" db="EMBL/GenBank/DDBJ databases">
        <title>Whole genome sequencing of Halarchaeum acidiphilum strain MH1-52-1.</title>
        <authorList>
            <person name="Shimane Y."/>
            <person name="Minegishi H."/>
            <person name="Nishi S."/>
            <person name="Echigo A."/>
            <person name="Shuto A."/>
            <person name="Konishi M."/>
            <person name="Ito T."/>
            <person name="Ohkuma M."/>
            <person name="Ohta Y."/>
            <person name="Nagano Y."/>
            <person name="Tsubouchi T."/>
            <person name="Mori K."/>
            <person name="Usui K."/>
            <person name="Kamekura M."/>
            <person name="Usami R."/>
            <person name="Takaki Y."/>
            <person name="Hatada Y."/>
        </authorList>
    </citation>
    <scope>NUCLEOTIDE SEQUENCE [LARGE SCALE GENOMIC DNA]</scope>
    <source>
        <strain evidence="10 11">JCM 16109</strain>
    </source>
</reference>
<evidence type="ECO:0000313" key="10">
    <source>
        <dbReference type="EMBL" id="GAD51836.1"/>
    </source>
</evidence>
<dbReference type="eggNOG" id="arCOG00163">
    <property type="taxonomic scope" value="Archaea"/>
</dbReference>
<evidence type="ECO:0000256" key="8">
    <source>
        <dbReference type="RuleBase" id="RU363032"/>
    </source>
</evidence>
<organism evidence="10 11">
    <name type="scientific">Halarchaeum acidiphilum MH1-52-1</name>
    <dbReference type="NCBI Taxonomy" id="1261545"/>
    <lineage>
        <taxon>Archaea</taxon>
        <taxon>Methanobacteriati</taxon>
        <taxon>Methanobacteriota</taxon>
        <taxon>Stenosarchaea group</taxon>
        <taxon>Halobacteria</taxon>
        <taxon>Halobacteriales</taxon>
        <taxon>Halobacteriaceae</taxon>
    </lineage>
</organism>
<dbReference type="SUPFAM" id="SSF161098">
    <property type="entry name" value="MetI-like"/>
    <property type="match status" value="1"/>
</dbReference>
<feature type="domain" description="ABC transmembrane type-1" evidence="9">
    <location>
        <begin position="47"/>
        <end position="235"/>
    </location>
</feature>
<dbReference type="Gene3D" id="1.10.3720.10">
    <property type="entry name" value="MetI-like"/>
    <property type="match status" value="1"/>
</dbReference>
<dbReference type="AlphaFoldDB" id="U2YDT2"/>
<dbReference type="GO" id="GO:0055085">
    <property type="term" value="P:transmembrane transport"/>
    <property type="evidence" value="ECO:0007669"/>
    <property type="project" value="InterPro"/>
</dbReference>
<dbReference type="InterPro" id="IPR035906">
    <property type="entry name" value="MetI-like_sf"/>
</dbReference>
<sequence length="244" mass="26458">MLFIGLPLCVVLAVSVTSGQFLSFPPKGFSLKWFGAFFASSDWMNAMRTSLEVALGAAVISTTIGSALAFALDRYEYSYGGLLAGLGVLPVLLPPVIVGVAFMIFFYSVGFSGTVWNLMIAHGIFYSPFPFILISQGLDEIDQGYEEAAMNLGATPTYTLRTITIPLLRSNVISGAIFAFILSLNEYIIAWLLSGFVLTTIPIQIFTSLRYSYSPVIAAVSVIFVFITVVVMSVIDYLSGGIWE</sequence>
<gene>
    <name evidence="10" type="ORF">MBEHAL_0596</name>
</gene>
<evidence type="ECO:0000256" key="2">
    <source>
        <dbReference type="ARBA" id="ARBA00022448"/>
    </source>
</evidence>
<keyword evidence="11" id="KW-1185">Reference proteome</keyword>
<feature type="transmembrane region" description="Helical" evidence="8">
    <location>
        <begin position="53"/>
        <end position="72"/>
    </location>
</feature>
<evidence type="ECO:0000256" key="5">
    <source>
        <dbReference type="ARBA" id="ARBA00022692"/>
    </source>
</evidence>
<proteinExistence type="inferred from homology"/>
<keyword evidence="4" id="KW-0997">Cell inner membrane</keyword>
<keyword evidence="6 8" id="KW-1133">Transmembrane helix</keyword>
<dbReference type="PANTHER" id="PTHR43357:SF4">
    <property type="entry name" value="INNER MEMBRANE ABC TRANSPORTER PERMEASE PROTEIN YDCV"/>
    <property type="match status" value="1"/>
</dbReference>
<feature type="transmembrane region" description="Helical" evidence="8">
    <location>
        <begin position="115"/>
        <end position="138"/>
    </location>
</feature>
<dbReference type="PANTHER" id="PTHR43357">
    <property type="entry name" value="INNER MEMBRANE ABC TRANSPORTER PERMEASE PROTEIN YDCV"/>
    <property type="match status" value="1"/>
</dbReference>